<proteinExistence type="predicted"/>
<accession>A0AAN7VHU9</accession>
<reference evidence="2 3" key="1">
    <citation type="journal article" date="2024" name="Insects">
        <title>An Improved Chromosome-Level Genome Assembly of the Firefly Pyrocoelia pectoralis.</title>
        <authorList>
            <person name="Fu X."/>
            <person name="Meyer-Rochow V.B."/>
            <person name="Ballantyne L."/>
            <person name="Zhu X."/>
        </authorList>
    </citation>
    <scope>NUCLEOTIDE SEQUENCE [LARGE SCALE GENOMIC DNA]</scope>
    <source>
        <strain evidence="2">XCY_ONT2</strain>
    </source>
</reference>
<organism evidence="2 3">
    <name type="scientific">Pyrocoelia pectoralis</name>
    <dbReference type="NCBI Taxonomy" id="417401"/>
    <lineage>
        <taxon>Eukaryota</taxon>
        <taxon>Metazoa</taxon>
        <taxon>Ecdysozoa</taxon>
        <taxon>Arthropoda</taxon>
        <taxon>Hexapoda</taxon>
        <taxon>Insecta</taxon>
        <taxon>Pterygota</taxon>
        <taxon>Neoptera</taxon>
        <taxon>Endopterygota</taxon>
        <taxon>Coleoptera</taxon>
        <taxon>Polyphaga</taxon>
        <taxon>Elateriformia</taxon>
        <taxon>Elateroidea</taxon>
        <taxon>Lampyridae</taxon>
        <taxon>Lampyrinae</taxon>
        <taxon>Pyrocoelia</taxon>
    </lineage>
</organism>
<name>A0AAN7VHU9_9COLE</name>
<evidence type="ECO:0000313" key="3">
    <source>
        <dbReference type="Proteomes" id="UP001329430"/>
    </source>
</evidence>
<keyword evidence="3" id="KW-1185">Reference proteome</keyword>
<comment type="caution">
    <text evidence="2">The sequence shown here is derived from an EMBL/GenBank/DDBJ whole genome shotgun (WGS) entry which is preliminary data.</text>
</comment>
<gene>
    <name evidence="2" type="ORF">RI129_005198</name>
</gene>
<evidence type="ECO:0000313" key="2">
    <source>
        <dbReference type="EMBL" id="KAK5646734.1"/>
    </source>
</evidence>
<feature type="region of interest" description="Disordered" evidence="1">
    <location>
        <begin position="31"/>
        <end position="52"/>
    </location>
</feature>
<protein>
    <submittedName>
        <fullName evidence="2">Uncharacterized protein</fullName>
    </submittedName>
</protein>
<evidence type="ECO:0000256" key="1">
    <source>
        <dbReference type="SAM" id="MobiDB-lite"/>
    </source>
</evidence>
<dbReference type="EMBL" id="JAVRBK010000003">
    <property type="protein sequence ID" value="KAK5646734.1"/>
    <property type="molecule type" value="Genomic_DNA"/>
</dbReference>
<dbReference type="Proteomes" id="UP001329430">
    <property type="component" value="Chromosome 3"/>
</dbReference>
<dbReference type="AlphaFoldDB" id="A0AAN7VHU9"/>
<sequence>MDYDPRIKLNVFQGESTFQNDYRRFIPDPREKYAWPKNSSEPPQKKSSKFNRKDPETFVTWHKEFYVPFNLMVKPRPIIDTSPYDTVPRIEEQAKDTKKDEVIKTRPRLYMTPAVSIDDVADPEMRKLLCNYMYTTEFRKAEKEAVMGENTREIQKSTLDSRDPVKLYTELNPPLPLGWREKGKSWDSKQKRGLVDPTETFWLKKGSQIRCGACVNPYKGAVSQEVKDEIATLIKKDKLRLAHDYAMTGYSGVRPMFSAGIPLSKTDLPVTHPCLPTAQTITQRYAQDKNV</sequence>